<dbReference type="CDD" id="cd06261">
    <property type="entry name" value="TM_PBP2"/>
    <property type="match status" value="1"/>
</dbReference>
<dbReference type="Gene3D" id="1.10.3720.10">
    <property type="entry name" value="MetI-like"/>
    <property type="match status" value="1"/>
</dbReference>
<dbReference type="InterPro" id="IPR053385">
    <property type="entry name" value="ABC_transport_permease"/>
</dbReference>
<dbReference type="Pfam" id="PF00528">
    <property type="entry name" value="BPD_transp_1"/>
    <property type="match status" value="1"/>
</dbReference>
<name>A0A0D7X5R0_9BACL</name>
<comment type="caution">
    <text evidence="10">The sequence shown here is derived from an EMBL/GenBank/DDBJ whole genome shotgun (WGS) entry which is preliminary data.</text>
</comment>
<dbReference type="Proteomes" id="UP000032534">
    <property type="component" value="Unassembled WGS sequence"/>
</dbReference>
<keyword evidence="2 8" id="KW-0813">Transport</keyword>
<feature type="domain" description="ABC transmembrane type-1" evidence="9">
    <location>
        <begin position="72"/>
        <end position="261"/>
    </location>
</feature>
<evidence type="ECO:0000259" key="9">
    <source>
        <dbReference type="PROSITE" id="PS50928"/>
    </source>
</evidence>
<evidence type="ECO:0000256" key="7">
    <source>
        <dbReference type="ARBA" id="ARBA00024202"/>
    </source>
</evidence>
<evidence type="ECO:0000256" key="3">
    <source>
        <dbReference type="ARBA" id="ARBA00022475"/>
    </source>
</evidence>
<keyword evidence="4 8" id="KW-0812">Transmembrane</keyword>
<dbReference type="InterPro" id="IPR025966">
    <property type="entry name" value="OppC_N"/>
</dbReference>
<feature type="transmembrane region" description="Helical" evidence="8">
    <location>
        <begin position="238"/>
        <end position="261"/>
    </location>
</feature>
<dbReference type="PANTHER" id="PTHR43386">
    <property type="entry name" value="OLIGOPEPTIDE TRANSPORT SYSTEM PERMEASE PROTEIN APPC"/>
    <property type="match status" value="1"/>
</dbReference>
<keyword evidence="3" id="KW-1003">Cell membrane</keyword>
<accession>A0A0D7X5R0</accession>
<dbReference type="Pfam" id="PF12911">
    <property type="entry name" value="OppC_N"/>
    <property type="match status" value="1"/>
</dbReference>
<evidence type="ECO:0000256" key="1">
    <source>
        <dbReference type="ARBA" id="ARBA00004651"/>
    </source>
</evidence>
<keyword evidence="11" id="KW-1185">Reference proteome</keyword>
<dbReference type="GO" id="GO:0005886">
    <property type="term" value="C:plasma membrane"/>
    <property type="evidence" value="ECO:0007669"/>
    <property type="project" value="UniProtKB-SubCell"/>
</dbReference>
<evidence type="ECO:0000256" key="6">
    <source>
        <dbReference type="ARBA" id="ARBA00023136"/>
    </source>
</evidence>
<dbReference type="PATRIC" id="fig|159743.3.peg.2777"/>
<dbReference type="EMBL" id="JTHP01000021">
    <property type="protein sequence ID" value="KJD45342.1"/>
    <property type="molecule type" value="Genomic_DNA"/>
</dbReference>
<dbReference type="SUPFAM" id="SSF161098">
    <property type="entry name" value="MetI-like"/>
    <property type="match status" value="1"/>
</dbReference>
<feature type="transmembrane region" description="Helical" evidence="8">
    <location>
        <begin position="76"/>
        <end position="100"/>
    </location>
</feature>
<evidence type="ECO:0000256" key="2">
    <source>
        <dbReference type="ARBA" id="ARBA00022448"/>
    </source>
</evidence>
<dbReference type="OrthoDB" id="9797472at2"/>
<evidence type="ECO:0000256" key="4">
    <source>
        <dbReference type="ARBA" id="ARBA00022692"/>
    </source>
</evidence>
<dbReference type="InterPro" id="IPR000515">
    <property type="entry name" value="MetI-like"/>
</dbReference>
<feature type="transmembrane region" description="Helical" evidence="8">
    <location>
        <begin position="193"/>
        <end position="218"/>
    </location>
</feature>
<dbReference type="AlphaFoldDB" id="A0A0D7X5R0"/>
<dbReference type="GO" id="GO:0055085">
    <property type="term" value="P:transmembrane transport"/>
    <property type="evidence" value="ECO:0007669"/>
    <property type="project" value="InterPro"/>
</dbReference>
<organism evidence="10 11">
    <name type="scientific">Paenibacillus terrae</name>
    <dbReference type="NCBI Taxonomy" id="159743"/>
    <lineage>
        <taxon>Bacteria</taxon>
        <taxon>Bacillati</taxon>
        <taxon>Bacillota</taxon>
        <taxon>Bacilli</taxon>
        <taxon>Bacillales</taxon>
        <taxon>Paenibacillaceae</taxon>
        <taxon>Paenibacillus</taxon>
    </lineage>
</organism>
<gene>
    <name evidence="10" type="primary">nikC</name>
    <name evidence="10" type="ORF">QD47_12455</name>
</gene>
<comment type="similarity">
    <text evidence="7">Belongs to the binding-protein-dependent transport system permease family. OppBC subfamily.</text>
</comment>
<evidence type="ECO:0000313" key="11">
    <source>
        <dbReference type="Proteomes" id="UP000032534"/>
    </source>
</evidence>
<evidence type="ECO:0000256" key="5">
    <source>
        <dbReference type="ARBA" id="ARBA00022989"/>
    </source>
</evidence>
<feature type="transmembrane region" description="Helical" evidence="8">
    <location>
        <begin position="12"/>
        <end position="33"/>
    </location>
</feature>
<keyword evidence="5 8" id="KW-1133">Transmembrane helix</keyword>
<dbReference type="InterPro" id="IPR050366">
    <property type="entry name" value="BP-dependent_transpt_permease"/>
</dbReference>
<dbReference type="InterPro" id="IPR035906">
    <property type="entry name" value="MetI-like_sf"/>
</dbReference>
<evidence type="ECO:0000256" key="8">
    <source>
        <dbReference type="RuleBase" id="RU363032"/>
    </source>
</evidence>
<sequence length="271" mass="29703">MKNMRLSFKGSLLTGGVLLGLIVLLGVLAPWVAPHDPLDVDLLNRLAPPSRKYPFGTDHLGRDVLSRLIYGIRTSVLIACAITVTTLCISLPIGLLIGYVRGRMDQLVMRVIDGVLAFPDIILTVAIVGILGPGFVNMTLAIIAVRWAGYVRYIRTLVQKACQEDYVRYARLSGNSHVRVLRSYVLPQVLPQLLVYAVWDIGRVVLMVAGLSFLGLGVQPPKPEWGVMLHDATSYFQVAPHVMIFPGLAIMLFVLACQLLGDRFSEKGAAE</sequence>
<dbReference type="NCBIfam" id="NF045474">
    <property type="entry name" value="Opp2C"/>
    <property type="match status" value="1"/>
</dbReference>
<protein>
    <submittedName>
        <fullName evidence="10">Nickel transporter permease NikC</fullName>
    </submittedName>
</protein>
<evidence type="ECO:0000313" key="10">
    <source>
        <dbReference type="EMBL" id="KJD45342.1"/>
    </source>
</evidence>
<proteinExistence type="inferred from homology"/>
<dbReference type="RefSeq" id="WP_044646428.1">
    <property type="nucleotide sequence ID" value="NZ_JTHP01000021.1"/>
</dbReference>
<reference evidence="10 11" key="1">
    <citation type="submission" date="2014-11" db="EMBL/GenBank/DDBJ databases">
        <title>Draft Genome Sequences of Paenibacillus polymyxa NRRL B-30509 and Paenibacillus terrae NRRL B-30644, Strains from a Poultry Environment that Produce Tridecaptin A and Paenicidins.</title>
        <authorList>
            <person name="van Belkum M.J."/>
            <person name="Lohans C.T."/>
            <person name="Vederas J.C."/>
        </authorList>
    </citation>
    <scope>NUCLEOTIDE SEQUENCE [LARGE SCALE GENOMIC DNA]</scope>
    <source>
        <strain evidence="10 11">NRRL B-30644</strain>
    </source>
</reference>
<dbReference type="PANTHER" id="PTHR43386:SF1">
    <property type="entry name" value="D,D-DIPEPTIDE TRANSPORT SYSTEM PERMEASE PROTEIN DDPC-RELATED"/>
    <property type="match status" value="1"/>
</dbReference>
<dbReference type="PROSITE" id="PS50928">
    <property type="entry name" value="ABC_TM1"/>
    <property type="match status" value="1"/>
</dbReference>
<keyword evidence="6 8" id="KW-0472">Membrane</keyword>
<comment type="subcellular location">
    <subcellularLocation>
        <location evidence="1 8">Cell membrane</location>
        <topology evidence="1 8">Multi-pass membrane protein</topology>
    </subcellularLocation>
</comment>